<dbReference type="AlphaFoldDB" id="A0A3B0X5P6"/>
<dbReference type="InterPro" id="IPR029787">
    <property type="entry name" value="Nucleotide_cyclase"/>
</dbReference>
<dbReference type="SUPFAM" id="SSF55073">
    <property type="entry name" value="Nucleotide cyclase"/>
    <property type="match status" value="1"/>
</dbReference>
<dbReference type="Pfam" id="PF13426">
    <property type="entry name" value="PAS_9"/>
    <property type="match status" value="1"/>
</dbReference>
<dbReference type="Gene3D" id="3.30.450.20">
    <property type="entry name" value="PAS domain"/>
    <property type="match status" value="2"/>
</dbReference>
<dbReference type="InterPro" id="IPR043128">
    <property type="entry name" value="Rev_trsase/Diguanyl_cyclase"/>
</dbReference>
<dbReference type="Pfam" id="PF00563">
    <property type="entry name" value="EAL"/>
    <property type="match status" value="1"/>
</dbReference>
<proteinExistence type="predicted"/>
<feature type="domain" description="EAL" evidence="3">
    <location>
        <begin position="490"/>
        <end position="741"/>
    </location>
</feature>
<dbReference type="CDD" id="cd01949">
    <property type="entry name" value="GGDEF"/>
    <property type="match status" value="1"/>
</dbReference>
<dbReference type="PROSITE" id="PS50883">
    <property type="entry name" value="EAL"/>
    <property type="match status" value="1"/>
</dbReference>
<dbReference type="FunFam" id="3.30.70.270:FF:000001">
    <property type="entry name" value="Diguanylate cyclase domain protein"/>
    <property type="match status" value="1"/>
</dbReference>
<feature type="domain" description="GGDEF" evidence="4">
    <location>
        <begin position="348"/>
        <end position="481"/>
    </location>
</feature>
<dbReference type="PANTHER" id="PTHR44757:SF2">
    <property type="entry name" value="BIOFILM ARCHITECTURE MAINTENANCE PROTEIN MBAA"/>
    <property type="match status" value="1"/>
</dbReference>
<dbReference type="NCBIfam" id="TIGR00229">
    <property type="entry name" value="sensory_box"/>
    <property type="match status" value="1"/>
</dbReference>
<dbReference type="SMART" id="SM00091">
    <property type="entry name" value="PAS"/>
    <property type="match status" value="2"/>
</dbReference>
<dbReference type="PROSITE" id="PS50112">
    <property type="entry name" value="PAS"/>
    <property type="match status" value="1"/>
</dbReference>
<dbReference type="InterPro" id="IPR013655">
    <property type="entry name" value="PAS_fold_3"/>
</dbReference>
<dbReference type="Pfam" id="PF08447">
    <property type="entry name" value="PAS_3"/>
    <property type="match status" value="1"/>
</dbReference>
<sequence length="741" mass="84301">MHSLLKQQLKELYGKSYDVGLLSENEQKLIELVSLSYKENDDALNIYERTIEVTSRDLNNKNRAINKAVSLLSEAQRLAKTGSWLFDLKNRTLEWSDELYRIFELDKKTVKPSKSRIIPLIHPEDKTLADVSLQKTHKEGSFDVTYRLKFESEQIKYVHEHREIILDKENNIVAIQGIIQDVTAQREAEENLHLYADVFHSSGESILITDKDNNIIATNTAFTESTGYTLADLHGKNPSVLSDEKTPRNVYENMWSELNAKGYWQGELNGRKKNGEVYPKWMSLSASYGEAGEVLNYIASFADISERKADQERIHYLAHHDALTGLINRFSLEERLSQAIHTAERNKTQLALIFIDMDRFKLINDTLGHAAGDDLLIEVANRLKQSVRESDIVARIGGDEFVIVLTEIKDSLSAAPIARSIIKKLGELYIINNQNVFSSPSMGISLFPSDACDANSLLKNADSAMYHAKDQGRNNYQFFTESLNTDANERLKLENDLRFAIENNQFVLFYQPQMCCVEKNYCGVEALIRWMHPQQGMIAPDKFIPIAEETRLIIPLGMWVLEEACRQLSEWKKQYKKSIKMAVNISAQQLQDSELVEKIKFLIDKYTIQNGELELEITESTAMRDPDEAILILRKIRDLGVELAIDDFGTGYSSLAYLKLLPINTLKLDRTFVSDLEFDNDDAEISAAALALAHNLGLSVVAEGVETEAQEKFLIEHKCETLQGFYFSKPLPASEVEKIIF</sequence>
<evidence type="ECO:0000259" key="3">
    <source>
        <dbReference type="PROSITE" id="PS50883"/>
    </source>
</evidence>
<dbReference type="FunFam" id="3.20.20.450:FF:000001">
    <property type="entry name" value="Cyclic di-GMP phosphodiesterase yahA"/>
    <property type="match status" value="1"/>
</dbReference>
<evidence type="ECO:0000313" key="5">
    <source>
        <dbReference type="EMBL" id="VAW63041.1"/>
    </source>
</evidence>
<dbReference type="InterPro" id="IPR000700">
    <property type="entry name" value="PAS-assoc_C"/>
</dbReference>
<reference evidence="5" key="1">
    <citation type="submission" date="2018-06" db="EMBL/GenBank/DDBJ databases">
        <authorList>
            <person name="Zhirakovskaya E."/>
        </authorList>
    </citation>
    <scope>NUCLEOTIDE SEQUENCE</scope>
</reference>
<dbReference type="CDD" id="cd01948">
    <property type="entry name" value="EAL"/>
    <property type="match status" value="1"/>
</dbReference>
<evidence type="ECO:0000259" key="2">
    <source>
        <dbReference type="PROSITE" id="PS50113"/>
    </source>
</evidence>
<gene>
    <name evidence="5" type="ORF">MNBD_GAMMA08-406</name>
</gene>
<feature type="domain" description="PAS" evidence="1">
    <location>
        <begin position="191"/>
        <end position="237"/>
    </location>
</feature>
<organism evidence="5">
    <name type="scientific">hydrothermal vent metagenome</name>
    <dbReference type="NCBI Taxonomy" id="652676"/>
    <lineage>
        <taxon>unclassified sequences</taxon>
        <taxon>metagenomes</taxon>
        <taxon>ecological metagenomes</taxon>
    </lineage>
</organism>
<dbReference type="PROSITE" id="PS50887">
    <property type="entry name" value="GGDEF"/>
    <property type="match status" value="1"/>
</dbReference>
<dbReference type="SUPFAM" id="SSF55785">
    <property type="entry name" value="PYP-like sensor domain (PAS domain)"/>
    <property type="match status" value="2"/>
</dbReference>
<dbReference type="Gene3D" id="3.20.20.450">
    <property type="entry name" value="EAL domain"/>
    <property type="match status" value="1"/>
</dbReference>
<feature type="domain" description="PAC" evidence="2">
    <location>
        <begin position="142"/>
        <end position="194"/>
    </location>
</feature>
<dbReference type="PANTHER" id="PTHR44757">
    <property type="entry name" value="DIGUANYLATE CYCLASE DGCP"/>
    <property type="match status" value="1"/>
</dbReference>
<dbReference type="PROSITE" id="PS50113">
    <property type="entry name" value="PAC"/>
    <property type="match status" value="2"/>
</dbReference>
<dbReference type="Pfam" id="PF00990">
    <property type="entry name" value="GGDEF"/>
    <property type="match status" value="1"/>
</dbReference>
<dbReference type="Gene3D" id="2.10.70.100">
    <property type="match status" value="1"/>
</dbReference>
<name>A0A3B0X5P6_9ZZZZ</name>
<evidence type="ECO:0000259" key="1">
    <source>
        <dbReference type="PROSITE" id="PS50112"/>
    </source>
</evidence>
<evidence type="ECO:0000259" key="4">
    <source>
        <dbReference type="PROSITE" id="PS50887"/>
    </source>
</evidence>
<dbReference type="NCBIfam" id="TIGR00254">
    <property type="entry name" value="GGDEF"/>
    <property type="match status" value="1"/>
</dbReference>
<dbReference type="EMBL" id="UOFH01000236">
    <property type="protein sequence ID" value="VAW63041.1"/>
    <property type="molecule type" value="Genomic_DNA"/>
</dbReference>
<dbReference type="InterPro" id="IPR035965">
    <property type="entry name" value="PAS-like_dom_sf"/>
</dbReference>
<dbReference type="InterPro" id="IPR001633">
    <property type="entry name" value="EAL_dom"/>
</dbReference>
<protein>
    <submittedName>
        <fullName evidence="5">Diguanylate cyclase/phosphodiesterase (GGDEF &amp; EAL domains) with PAS/PAC sensor(S)</fullName>
    </submittedName>
</protein>
<dbReference type="SUPFAM" id="SSF141868">
    <property type="entry name" value="EAL domain-like"/>
    <property type="match status" value="1"/>
</dbReference>
<dbReference type="InterPro" id="IPR035919">
    <property type="entry name" value="EAL_sf"/>
</dbReference>
<dbReference type="InterPro" id="IPR052155">
    <property type="entry name" value="Biofilm_reg_signaling"/>
</dbReference>
<dbReference type="CDD" id="cd00130">
    <property type="entry name" value="PAS"/>
    <property type="match status" value="1"/>
</dbReference>
<dbReference type="Gene3D" id="3.30.70.270">
    <property type="match status" value="1"/>
</dbReference>
<dbReference type="InterPro" id="IPR001610">
    <property type="entry name" value="PAC"/>
</dbReference>
<dbReference type="SMART" id="SM00052">
    <property type="entry name" value="EAL"/>
    <property type="match status" value="1"/>
</dbReference>
<feature type="domain" description="PAC" evidence="2">
    <location>
        <begin position="264"/>
        <end position="316"/>
    </location>
</feature>
<dbReference type="SMART" id="SM00267">
    <property type="entry name" value="GGDEF"/>
    <property type="match status" value="1"/>
</dbReference>
<accession>A0A3B0X5P6</accession>
<dbReference type="InterPro" id="IPR000160">
    <property type="entry name" value="GGDEF_dom"/>
</dbReference>
<dbReference type="InterPro" id="IPR000014">
    <property type="entry name" value="PAS"/>
</dbReference>
<dbReference type="SMART" id="SM00086">
    <property type="entry name" value="PAC"/>
    <property type="match status" value="2"/>
</dbReference>